<evidence type="ECO:0000313" key="7">
    <source>
        <dbReference type="EMBL" id="EMZ37625.1"/>
    </source>
</evidence>
<keyword evidence="3 6" id="KW-0815">Transposition</keyword>
<proteinExistence type="inferred from homology"/>
<evidence type="ECO:0000256" key="6">
    <source>
        <dbReference type="RuleBase" id="RU365089"/>
    </source>
</evidence>
<dbReference type="InterPro" id="IPR001207">
    <property type="entry name" value="Transposase_mutator"/>
</dbReference>
<dbReference type="AlphaFoldDB" id="N2BGS3"/>
<dbReference type="PANTHER" id="PTHR33217:SF8">
    <property type="entry name" value="MUTATOR FAMILY TRANSPOSASE"/>
    <property type="match status" value="1"/>
</dbReference>
<comment type="similarity">
    <text evidence="2 6">Belongs to the transposase mutator family.</text>
</comment>
<dbReference type="eggNOG" id="COG3328">
    <property type="taxonomic scope" value="Bacteria"/>
</dbReference>
<reference evidence="7 8" key="1">
    <citation type="journal article" date="2014" name="Genome Announc.">
        <title>Draft genome sequences of the altered schaedler flora, a defined bacterial community from gnotobiotic mice.</title>
        <authorList>
            <person name="Wannemuehler M.J."/>
            <person name="Overstreet A.M."/>
            <person name="Ward D.V."/>
            <person name="Phillips G.J."/>
        </authorList>
    </citation>
    <scope>NUCLEOTIDE SEQUENCE [LARGE SCALE GENOMIC DNA]</scope>
    <source>
        <strain evidence="7 8">ASF492</strain>
    </source>
</reference>
<dbReference type="GO" id="GO:0003677">
    <property type="term" value="F:DNA binding"/>
    <property type="evidence" value="ECO:0007669"/>
    <property type="project" value="UniProtKB-UniRule"/>
</dbReference>
<dbReference type="Pfam" id="PF00872">
    <property type="entry name" value="Transposase_mut"/>
    <property type="match status" value="1"/>
</dbReference>
<keyword evidence="4 6" id="KW-0238">DNA-binding</keyword>
<keyword evidence="5 6" id="KW-0233">DNA recombination</keyword>
<accession>N2BGS3</accession>
<dbReference type="EMBL" id="AQFT01000010">
    <property type="protein sequence ID" value="EMZ37625.1"/>
    <property type="molecule type" value="Genomic_DNA"/>
</dbReference>
<evidence type="ECO:0000313" key="8">
    <source>
        <dbReference type="Proteomes" id="UP000012589"/>
    </source>
</evidence>
<comment type="caution">
    <text evidence="7">The sequence shown here is derived from an EMBL/GenBank/DDBJ whole genome shotgun (WGS) entry which is preliminary data.</text>
</comment>
<comment type="function">
    <text evidence="1 6">Required for the transposition of the insertion element.</text>
</comment>
<keyword evidence="6" id="KW-0814">Transposable element</keyword>
<organism evidence="7 8">
    <name type="scientific">Eubacterium plexicaudatum ASF492</name>
    <dbReference type="NCBI Taxonomy" id="1235802"/>
    <lineage>
        <taxon>Bacteria</taxon>
        <taxon>Bacillati</taxon>
        <taxon>Bacillota</taxon>
        <taxon>Clostridia</taxon>
        <taxon>Eubacteriales</taxon>
        <taxon>Eubacteriaceae</taxon>
        <taxon>Eubacterium</taxon>
    </lineage>
</organism>
<dbReference type="Proteomes" id="UP000012589">
    <property type="component" value="Unassembled WGS sequence"/>
</dbReference>
<evidence type="ECO:0000256" key="3">
    <source>
        <dbReference type="ARBA" id="ARBA00022578"/>
    </source>
</evidence>
<dbReference type="STRING" id="1235802.C823_00351"/>
<sequence>MSQDFNYQEALSQCKTMEDITGKDGLVQKIIKDAVEHILGQEPEDYISEKNNSGDKVSRNGSTKKNIKTAYGNIGIHVPRTREPGFEPEVIKKRAVIDVVSASKLNLSITAGLQQIKIFILKNITM</sequence>
<evidence type="ECO:0000256" key="5">
    <source>
        <dbReference type="ARBA" id="ARBA00023172"/>
    </source>
</evidence>
<protein>
    <recommendedName>
        <fullName evidence="6">Mutator family transposase</fullName>
    </recommendedName>
</protein>
<evidence type="ECO:0000256" key="2">
    <source>
        <dbReference type="ARBA" id="ARBA00010961"/>
    </source>
</evidence>
<keyword evidence="8" id="KW-1185">Reference proteome</keyword>
<dbReference type="GO" id="GO:0004803">
    <property type="term" value="F:transposase activity"/>
    <property type="evidence" value="ECO:0007669"/>
    <property type="project" value="UniProtKB-UniRule"/>
</dbReference>
<dbReference type="PATRIC" id="fig|1235802.3.peg.371"/>
<dbReference type="PANTHER" id="PTHR33217">
    <property type="entry name" value="TRANSPOSASE FOR INSERTION SEQUENCE ELEMENT IS1081"/>
    <property type="match status" value="1"/>
</dbReference>
<evidence type="ECO:0000256" key="4">
    <source>
        <dbReference type="ARBA" id="ARBA00023125"/>
    </source>
</evidence>
<name>N2BGS3_9FIRM</name>
<dbReference type="GO" id="GO:0006313">
    <property type="term" value="P:DNA transposition"/>
    <property type="evidence" value="ECO:0007669"/>
    <property type="project" value="UniProtKB-UniRule"/>
</dbReference>
<gene>
    <name evidence="7" type="ORF">C823_00351</name>
</gene>
<dbReference type="HOGENOM" id="CLU_036805_12_5_9"/>
<evidence type="ECO:0000256" key="1">
    <source>
        <dbReference type="ARBA" id="ARBA00002190"/>
    </source>
</evidence>